<evidence type="ECO:0008006" key="4">
    <source>
        <dbReference type="Google" id="ProtNLM"/>
    </source>
</evidence>
<feature type="transmembrane region" description="Helical" evidence="1">
    <location>
        <begin position="82"/>
        <end position="100"/>
    </location>
</feature>
<feature type="transmembrane region" description="Helical" evidence="1">
    <location>
        <begin position="204"/>
        <end position="225"/>
    </location>
</feature>
<feature type="transmembrane region" description="Helical" evidence="1">
    <location>
        <begin position="58"/>
        <end position="76"/>
    </location>
</feature>
<feature type="transmembrane region" description="Helical" evidence="1">
    <location>
        <begin position="33"/>
        <end position="51"/>
    </location>
</feature>
<sequence>MMSIEKERIALFALVFMLAISLIGASYARYLIYTAPVVIFFIWLTTPGLRIKFNPDLIPFYIIFIFSLLTIHAGGVEGIKTSIFMGVYIITFTLFDFSKISIRIDRIGLVLILIFILHAFIGGSAGDAVEFSVLDSKSSFESTLAFPFGLISSYYLIQRQYIKGIFFGLFALLGLKRIALLGVFVIFILILAPKKIQLLLVSKLSMVIVSFVYLIFVVSFSYGIYDQYILNYFGITANHLSQGRQLLWRNLLDYSNFDFLNFLFIGLGNSKSIIILQDIYGSRVLLHSDIFLIYIEYGLILAMLFVITLFAQKRIELSLLPVFLFILFLTDNVLIYQHVMILYLLCQSQLRRIYDSA</sequence>
<dbReference type="EMBL" id="NRSD01000011">
    <property type="protein sequence ID" value="MBK1645277.1"/>
    <property type="molecule type" value="Genomic_DNA"/>
</dbReference>
<evidence type="ECO:0000313" key="2">
    <source>
        <dbReference type="EMBL" id="MBK1645277.1"/>
    </source>
</evidence>
<proteinExistence type="predicted"/>
<evidence type="ECO:0000256" key="1">
    <source>
        <dbReference type="SAM" id="Phobius"/>
    </source>
</evidence>
<dbReference type="Proteomes" id="UP001138802">
    <property type="component" value="Unassembled WGS sequence"/>
</dbReference>
<comment type="caution">
    <text evidence="2">The sequence shown here is derived from an EMBL/GenBank/DDBJ whole genome shotgun (WGS) entry which is preliminary data.</text>
</comment>
<name>A0A9X0WJH0_9GAMM</name>
<keyword evidence="3" id="KW-1185">Reference proteome</keyword>
<feature type="transmembrane region" description="Helical" evidence="1">
    <location>
        <begin position="138"/>
        <end position="157"/>
    </location>
</feature>
<gene>
    <name evidence="2" type="ORF">CKO25_11625</name>
</gene>
<keyword evidence="1" id="KW-1133">Transmembrane helix</keyword>
<feature type="transmembrane region" description="Helical" evidence="1">
    <location>
        <begin position="323"/>
        <end position="346"/>
    </location>
</feature>
<feature type="transmembrane region" description="Helical" evidence="1">
    <location>
        <begin position="9"/>
        <end position="27"/>
    </location>
</feature>
<feature type="transmembrane region" description="Helical" evidence="1">
    <location>
        <begin position="107"/>
        <end position="126"/>
    </location>
</feature>
<keyword evidence="1" id="KW-0472">Membrane</keyword>
<feature type="transmembrane region" description="Helical" evidence="1">
    <location>
        <begin position="291"/>
        <end position="311"/>
    </location>
</feature>
<dbReference type="AlphaFoldDB" id="A0A9X0WJH0"/>
<organism evidence="2 3">
    <name type="scientific">Thiocapsa imhoffii</name>
    <dbReference type="NCBI Taxonomy" id="382777"/>
    <lineage>
        <taxon>Bacteria</taxon>
        <taxon>Pseudomonadati</taxon>
        <taxon>Pseudomonadota</taxon>
        <taxon>Gammaproteobacteria</taxon>
        <taxon>Chromatiales</taxon>
        <taxon>Chromatiaceae</taxon>
        <taxon>Thiocapsa</taxon>
    </lineage>
</organism>
<keyword evidence="1" id="KW-0812">Transmembrane</keyword>
<accession>A0A9X0WJH0</accession>
<reference evidence="2 3" key="1">
    <citation type="journal article" date="2020" name="Microorganisms">
        <title>Osmotic Adaptation and Compatible Solute Biosynthesis of Phototrophic Bacteria as Revealed from Genome Analyses.</title>
        <authorList>
            <person name="Imhoff J.F."/>
            <person name="Rahn T."/>
            <person name="Kunzel S."/>
            <person name="Keller A."/>
            <person name="Neulinger S.C."/>
        </authorList>
    </citation>
    <scope>NUCLEOTIDE SEQUENCE [LARGE SCALE GENOMIC DNA]</scope>
    <source>
        <strain evidence="2 3">DSM 21303</strain>
    </source>
</reference>
<evidence type="ECO:0000313" key="3">
    <source>
        <dbReference type="Proteomes" id="UP001138802"/>
    </source>
</evidence>
<feature type="transmembrane region" description="Helical" evidence="1">
    <location>
        <begin position="164"/>
        <end position="192"/>
    </location>
</feature>
<protein>
    <recommendedName>
        <fullName evidence="4">O-antigen ligase domain-containing protein</fullName>
    </recommendedName>
</protein>